<gene>
    <name evidence="2" type="ORF">E3O42_05060</name>
</gene>
<name>A0A4R8WBU8_9MICO</name>
<organism evidence="2 3">
    <name type="scientific">Cryobacterium adonitolivorans</name>
    <dbReference type="NCBI Taxonomy" id="1259189"/>
    <lineage>
        <taxon>Bacteria</taxon>
        <taxon>Bacillati</taxon>
        <taxon>Actinomycetota</taxon>
        <taxon>Actinomycetes</taxon>
        <taxon>Micrococcales</taxon>
        <taxon>Microbacteriaceae</taxon>
        <taxon>Cryobacterium</taxon>
    </lineage>
</organism>
<dbReference type="PANTHER" id="PTHR36503:SF2">
    <property type="entry name" value="BLR2408 PROTEIN"/>
    <property type="match status" value="1"/>
</dbReference>
<dbReference type="AlphaFoldDB" id="A0A4R8WBU8"/>
<dbReference type="OrthoDB" id="4265398at2"/>
<feature type="domain" description="VOC" evidence="1">
    <location>
        <begin position="3"/>
        <end position="128"/>
    </location>
</feature>
<dbReference type="Gene3D" id="3.10.180.10">
    <property type="entry name" value="2,3-Dihydroxybiphenyl 1,2-Dioxygenase, domain 1"/>
    <property type="match status" value="1"/>
</dbReference>
<dbReference type="InterPro" id="IPR004360">
    <property type="entry name" value="Glyas_Fos-R_dOase_dom"/>
</dbReference>
<dbReference type="Pfam" id="PF00903">
    <property type="entry name" value="Glyoxalase"/>
    <property type="match status" value="1"/>
</dbReference>
<dbReference type="InterPro" id="IPR037523">
    <property type="entry name" value="VOC_core"/>
</dbReference>
<protein>
    <submittedName>
        <fullName evidence="2">Glyoxalase</fullName>
    </submittedName>
</protein>
<dbReference type="EMBL" id="SOFL01000013">
    <property type="protein sequence ID" value="TFC04523.1"/>
    <property type="molecule type" value="Genomic_DNA"/>
</dbReference>
<dbReference type="PROSITE" id="PS51819">
    <property type="entry name" value="VOC"/>
    <property type="match status" value="1"/>
</dbReference>
<evidence type="ECO:0000313" key="2">
    <source>
        <dbReference type="EMBL" id="TFC04523.1"/>
    </source>
</evidence>
<dbReference type="PANTHER" id="PTHR36503">
    <property type="entry name" value="BLR2520 PROTEIN"/>
    <property type="match status" value="1"/>
</dbReference>
<keyword evidence="3" id="KW-1185">Reference proteome</keyword>
<dbReference type="InterPro" id="IPR029068">
    <property type="entry name" value="Glyas_Bleomycin-R_OHBP_Dase"/>
</dbReference>
<dbReference type="Proteomes" id="UP000297907">
    <property type="component" value="Unassembled WGS sequence"/>
</dbReference>
<evidence type="ECO:0000259" key="1">
    <source>
        <dbReference type="PROSITE" id="PS51819"/>
    </source>
</evidence>
<comment type="caution">
    <text evidence="2">The sequence shown here is derived from an EMBL/GenBank/DDBJ whole genome shotgun (WGS) entry which is preliminary data.</text>
</comment>
<proteinExistence type="predicted"/>
<accession>A0A4R8WBU8</accession>
<reference evidence="2 3" key="1">
    <citation type="submission" date="2019-03" db="EMBL/GenBank/DDBJ databases">
        <title>Genomics of glacier-inhabiting Cryobacterium strains.</title>
        <authorList>
            <person name="Liu Q."/>
            <person name="Xin Y.-H."/>
        </authorList>
    </citation>
    <scope>NUCLEOTIDE SEQUENCE [LARGE SCALE GENOMIC DNA]</scope>
    <source>
        <strain evidence="2 3">RHLS22-1</strain>
    </source>
</reference>
<sequence length="152" mass="16718">MSMMMFLNLPVTDLERSKKFYVDLGFEVNPQFTDDSAACIVLDDGHLYVMLLTHDSYARFTSKSIVDSTTASEGIFSISADDRAGVDALADRALAVGGSFSYEPQDMGFMYSRSFQDPDGHLWESVHMDLSAVPQHLPELPNAAEGSVSPPR</sequence>
<dbReference type="RefSeq" id="WP_134452884.1">
    <property type="nucleotide sequence ID" value="NZ_SOFL01000013.1"/>
</dbReference>
<dbReference type="SUPFAM" id="SSF54593">
    <property type="entry name" value="Glyoxalase/Bleomycin resistance protein/Dihydroxybiphenyl dioxygenase"/>
    <property type="match status" value="1"/>
</dbReference>
<evidence type="ECO:0000313" key="3">
    <source>
        <dbReference type="Proteomes" id="UP000297907"/>
    </source>
</evidence>